<dbReference type="InterPro" id="IPR046977">
    <property type="entry name" value="RsmC/RlmG"/>
</dbReference>
<evidence type="ECO:0000256" key="2">
    <source>
        <dbReference type="ARBA" id="ARBA00022552"/>
    </source>
</evidence>
<dbReference type="InterPro" id="IPR058679">
    <property type="entry name" value="RlmG_N"/>
</dbReference>
<dbReference type="InterPro" id="IPR007848">
    <property type="entry name" value="Small_mtfrase_dom"/>
</dbReference>
<dbReference type="EMBL" id="CP011494">
    <property type="protein sequence ID" value="AKO54217.1"/>
    <property type="molecule type" value="Genomic_DNA"/>
</dbReference>
<keyword evidence="3 8" id="KW-0489">Methyltransferase</keyword>
<dbReference type="PANTHER" id="PTHR47816:SF5">
    <property type="entry name" value="RIBOSOMAL RNA LARGE SUBUNIT METHYLTRANSFERASE G"/>
    <property type="match status" value="1"/>
</dbReference>
<dbReference type="STRING" id="330734.ABA45_05430"/>
<gene>
    <name evidence="8" type="ORF">ABA45_05430</name>
</gene>
<dbReference type="Proteomes" id="UP000036406">
    <property type="component" value="Chromosome"/>
</dbReference>
<accession>A0A0H4IH62</accession>
<dbReference type="GO" id="GO:0008170">
    <property type="term" value="F:N-methyltransferase activity"/>
    <property type="evidence" value="ECO:0007669"/>
    <property type="project" value="UniProtKB-ARBA"/>
</dbReference>
<evidence type="ECO:0000313" key="9">
    <source>
        <dbReference type="Proteomes" id="UP000036406"/>
    </source>
</evidence>
<dbReference type="PROSITE" id="PS00092">
    <property type="entry name" value="N6_MTASE"/>
    <property type="match status" value="1"/>
</dbReference>
<dbReference type="Pfam" id="PF05175">
    <property type="entry name" value="MTS"/>
    <property type="match status" value="1"/>
</dbReference>
<organism evidence="8 9">
    <name type="scientific">Marinobacter psychrophilus</name>
    <dbReference type="NCBI Taxonomy" id="330734"/>
    <lineage>
        <taxon>Bacteria</taxon>
        <taxon>Pseudomonadati</taxon>
        <taxon>Pseudomonadota</taxon>
        <taxon>Gammaproteobacteria</taxon>
        <taxon>Pseudomonadales</taxon>
        <taxon>Marinobacteraceae</taxon>
        <taxon>Marinobacter</taxon>
    </lineage>
</organism>
<protein>
    <submittedName>
        <fullName evidence="8">Methyltransferase</fullName>
    </submittedName>
</protein>
<dbReference type="InterPro" id="IPR029063">
    <property type="entry name" value="SAM-dependent_MTases_sf"/>
</dbReference>
<dbReference type="AlphaFoldDB" id="A0A0H4IH62"/>
<dbReference type="KEGG" id="mpq:ABA45_05430"/>
<dbReference type="CDD" id="cd02440">
    <property type="entry name" value="AdoMet_MTases"/>
    <property type="match status" value="1"/>
</dbReference>
<proteinExistence type="predicted"/>
<dbReference type="SUPFAM" id="SSF53335">
    <property type="entry name" value="S-adenosyl-L-methionine-dependent methyltransferases"/>
    <property type="match status" value="1"/>
</dbReference>
<reference evidence="8 9" key="1">
    <citation type="submission" date="2015-05" db="EMBL/GenBank/DDBJ databases">
        <title>Complete genome of Marinobacter psychrophilus strain 20041T isolated from sea-ice of the Canadian Basin.</title>
        <authorList>
            <person name="Song L."/>
            <person name="Ren L."/>
            <person name="Yu Y."/>
            <person name="Wang X."/>
        </authorList>
    </citation>
    <scope>NUCLEOTIDE SEQUENCE [LARGE SCALE GENOMIC DNA]</scope>
    <source>
        <strain evidence="8 9">20041</strain>
    </source>
</reference>
<feature type="domain" description="RlmG N-terminal" evidence="7">
    <location>
        <begin position="12"/>
        <end position="205"/>
    </location>
</feature>
<dbReference type="Pfam" id="PF26049">
    <property type="entry name" value="RLMG_N"/>
    <property type="match status" value="1"/>
</dbReference>
<evidence type="ECO:0000256" key="1">
    <source>
        <dbReference type="ARBA" id="ARBA00022490"/>
    </source>
</evidence>
<keyword evidence="1" id="KW-0963">Cytoplasm</keyword>
<keyword evidence="9" id="KW-1185">Reference proteome</keyword>
<evidence type="ECO:0000256" key="5">
    <source>
        <dbReference type="ARBA" id="ARBA00022691"/>
    </source>
</evidence>
<dbReference type="GO" id="GO:0032259">
    <property type="term" value="P:methylation"/>
    <property type="evidence" value="ECO:0007669"/>
    <property type="project" value="UniProtKB-KW"/>
</dbReference>
<evidence type="ECO:0000313" key="8">
    <source>
        <dbReference type="EMBL" id="AKO54217.1"/>
    </source>
</evidence>
<dbReference type="GO" id="GO:0008757">
    <property type="term" value="F:S-adenosylmethionine-dependent methyltransferase activity"/>
    <property type="evidence" value="ECO:0007669"/>
    <property type="project" value="InterPro"/>
</dbReference>
<feature type="domain" description="Methyltransferase small" evidence="6">
    <location>
        <begin position="233"/>
        <end position="405"/>
    </location>
</feature>
<dbReference type="InterPro" id="IPR002052">
    <property type="entry name" value="DNA_methylase_N6_adenine_CS"/>
</dbReference>
<dbReference type="PATRIC" id="fig|330734.3.peg.1148"/>
<keyword evidence="2" id="KW-0698">rRNA processing</keyword>
<evidence type="ECO:0000256" key="4">
    <source>
        <dbReference type="ARBA" id="ARBA00022679"/>
    </source>
</evidence>
<dbReference type="Gene3D" id="3.40.50.150">
    <property type="entry name" value="Vaccinia Virus protein VP39"/>
    <property type="match status" value="2"/>
</dbReference>
<dbReference type="GO" id="GO:0006364">
    <property type="term" value="P:rRNA processing"/>
    <property type="evidence" value="ECO:0007669"/>
    <property type="project" value="UniProtKB-KW"/>
</dbReference>
<evidence type="ECO:0000256" key="3">
    <source>
        <dbReference type="ARBA" id="ARBA00022603"/>
    </source>
</evidence>
<dbReference type="GO" id="GO:0003676">
    <property type="term" value="F:nucleic acid binding"/>
    <property type="evidence" value="ECO:0007669"/>
    <property type="project" value="InterPro"/>
</dbReference>
<sequence length="409" mass="43728">MPAPTLDKAAKPNAKAASLQAWDSADELLLQQATHWMKDGWLADKQPAGKQHPRVLVVDDNFGALTLGLWESQPITLADSAALEGLLAYNLALNPPLQSNLSDQPVPLSWCDDPVLAQETATNSSHSDSRLEGLFDLVVMRIPRYGDYLAWLLRRVNALLANNGVLLAGGMIKHLPNRSVDVFAQAVVTEKVCPARKKARVVICRKGSAELTNWTPAWQGYSLAAGAEKAKALNVAALPAVFARDKLDIGTRALLPHVTEAAAALAPGARVLDLACGNGVLGLAALAANSHLELTFSDVSSQAVISAATNAAREFPHSAFAFRHADSIAADGGEFDLILLNPPFHEGGVVGDHIALALFAASRRHLRPGGRLLLVGNRHLGYHRSLGRFFPQVRQLDANPKFVVLAASR</sequence>
<keyword evidence="5" id="KW-0949">S-adenosyl-L-methionine</keyword>
<dbReference type="PANTHER" id="PTHR47816">
    <property type="entry name" value="RIBOSOMAL RNA SMALL SUBUNIT METHYLTRANSFERASE C"/>
    <property type="match status" value="1"/>
</dbReference>
<evidence type="ECO:0000259" key="6">
    <source>
        <dbReference type="Pfam" id="PF05175"/>
    </source>
</evidence>
<keyword evidence="4 8" id="KW-0808">Transferase</keyword>
<evidence type="ECO:0000259" key="7">
    <source>
        <dbReference type="Pfam" id="PF26049"/>
    </source>
</evidence>
<name>A0A0H4IH62_9GAMM</name>